<dbReference type="EMBL" id="ABLD01000029">
    <property type="protein sequence ID" value="EDT07326.1"/>
    <property type="molecule type" value="Genomic_DNA"/>
</dbReference>
<dbReference type="OrthoDB" id="9779822at2"/>
<dbReference type="InterPro" id="IPR005358">
    <property type="entry name" value="Puta_zinc/iron-chelating_dom"/>
</dbReference>
<organism evidence="1 2">
    <name type="scientific">Paraburkholderia graminis (strain ATCC 700544 / DSM 17151 / LMG 18924 / NCIMB 13744 / C4D1M)</name>
    <dbReference type="NCBI Taxonomy" id="396598"/>
    <lineage>
        <taxon>Bacteria</taxon>
        <taxon>Pseudomonadati</taxon>
        <taxon>Pseudomonadota</taxon>
        <taxon>Betaproteobacteria</taxon>
        <taxon>Burkholderiales</taxon>
        <taxon>Burkholderiaceae</taxon>
        <taxon>Paraburkholderia</taxon>
    </lineage>
</organism>
<dbReference type="Proteomes" id="UP000005045">
    <property type="component" value="Unassembled WGS sequence"/>
</dbReference>
<evidence type="ECO:0000313" key="1">
    <source>
        <dbReference type="EMBL" id="EDT07326.1"/>
    </source>
</evidence>
<evidence type="ECO:0008006" key="3">
    <source>
        <dbReference type="Google" id="ProtNLM"/>
    </source>
</evidence>
<name>B1G965_PARG4</name>
<keyword evidence="2" id="KW-1185">Reference proteome</keyword>
<accession>B1G965</accession>
<evidence type="ECO:0000313" key="2">
    <source>
        <dbReference type="Proteomes" id="UP000005045"/>
    </source>
</evidence>
<dbReference type="AlphaFoldDB" id="B1G965"/>
<comment type="caution">
    <text evidence="1">The sequence shown here is derived from an EMBL/GenBank/DDBJ whole genome shotgun (WGS) entry which is preliminary data.</text>
</comment>
<dbReference type="RefSeq" id="WP_006052469.1">
    <property type="nucleotide sequence ID" value="NZ_ABLD01000029.1"/>
</dbReference>
<proteinExistence type="predicted"/>
<sequence>MATLTESEAQHDEQVVTRWRELESGKLARVIGIVNEQALSIKQRHHHRVNAVINSSGMTIYAKIEALWEAVDELGAVAKPHAACRKGCSHCCHTSVLMPEQEAALIGRRIGVKPRTVTGLTRRGDVAAGYGNPCPFLKGDACSIYSSRPLACRQQFNMDSDALLCELIGGPSKVPYLNLMDYQTALAMVTTSQRDCIGRDPSSGRPVPLTVTTAPAVGDIRQFFPKGRP</sequence>
<reference evidence="1 2" key="1">
    <citation type="submission" date="2008-03" db="EMBL/GenBank/DDBJ databases">
        <title>Sequencing of the draft genome and assembly of Burkholderia graminis C4D1M.</title>
        <authorList>
            <consortium name="US DOE Joint Genome Institute (JGI-PGF)"/>
            <person name="Copeland A."/>
            <person name="Lucas S."/>
            <person name="Lapidus A."/>
            <person name="Glavina del Rio T."/>
            <person name="Dalin E."/>
            <person name="Tice H."/>
            <person name="Bruce D."/>
            <person name="Goodwin L."/>
            <person name="Pitluck S."/>
            <person name="Larimer F."/>
            <person name="Land M.L."/>
            <person name="Hauser L."/>
            <person name="Tiedje J."/>
            <person name="Richardson P."/>
        </authorList>
    </citation>
    <scope>NUCLEOTIDE SEQUENCE [LARGE SCALE GENOMIC DNA]</scope>
    <source>
        <strain evidence="2">ATCC 700544 / DSM 17151 / LMG 18924 / NCIMB 13744 / C4D1M</strain>
    </source>
</reference>
<dbReference type="Pfam" id="PF03692">
    <property type="entry name" value="CxxCxxCC"/>
    <property type="match status" value="1"/>
</dbReference>
<protein>
    <recommendedName>
        <fullName evidence="3">YkgJ family cysteine cluster protein</fullName>
    </recommendedName>
</protein>
<gene>
    <name evidence="1" type="ORF">BgramDRAFT_5902</name>
</gene>